<comment type="subcellular location">
    <subcellularLocation>
        <location evidence="1 11">Cytoplasm</location>
    </subcellularLocation>
</comment>
<dbReference type="RefSeq" id="WP_189828229.1">
    <property type="nucleotide sequence ID" value="NZ_BMVC01000024.1"/>
</dbReference>
<feature type="binding site" evidence="11">
    <location>
        <position position="63"/>
    </location>
    <ligand>
        <name>[4Fe-4S] cluster</name>
        <dbReference type="ChEBI" id="CHEBI:49883"/>
    </ligand>
</feature>
<feature type="binding site" evidence="11">
    <location>
        <position position="57"/>
    </location>
    <ligand>
        <name>[4Fe-4S] cluster</name>
        <dbReference type="ChEBI" id="CHEBI:49883"/>
    </ligand>
</feature>
<sequence length="97" mass="10827">MHRSIVRTPYYGAITTAIIERPRPACENEDPELFFPIGETGPALMWAEEAKAVCRRCPLMESCLKGALNRNEQYGVFGGLSASERRSLKRRAARDAA</sequence>
<gene>
    <name evidence="11 13" type="primary">whiB</name>
    <name evidence="13" type="ORF">GCM10010334_76760</name>
</gene>
<comment type="cofactor">
    <cofactor evidence="11">
        <name>[4Fe-4S] cluster</name>
        <dbReference type="ChEBI" id="CHEBI:49883"/>
    </cofactor>
    <text evidence="11">Binds 1 [4Fe-4S] cluster per subunit. Following nitrosylation of the [4Fe-4S] cluster binds 1 [4Fe-8(NO)] cluster per subunit.</text>
</comment>
<keyword evidence="8 11" id="KW-0238">DNA-binding</keyword>
<name>A0A919CF00_9ACTN</name>
<comment type="caution">
    <text evidence="13">The sequence shown here is derived from an EMBL/GenBank/DDBJ whole genome shotgun (WGS) entry which is preliminary data.</text>
</comment>
<reference evidence="13" key="2">
    <citation type="submission" date="2020-09" db="EMBL/GenBank/DDBJ databases">
        <authorList>
            <person name="Sun Q."/>
            <person name="Ohkuma M."/>
        </authorList>
    </citation>
    <scope>NUCLEOTIDE SEQUENCE</scope>
    <source>
        <strain evidence="13">JCM 4637</strain>
    </source>
</reference>
<dbReference type="Pfam" id="PF02467">
    <property type="entry name" value="Whib"/>
    <property type="match status" value="1"/>
</dbReference>
<dbReference type="GO" id="GO:0047134">
    <property type="term" value="F:protein-disulfide reductase [NAD(P)H] activity"/>
    <property type="evidence" value="ECO:0007669"/>
    <property type="project" value="TreeGrafter"/>
</dbReference>
<keyword evidence="3 11" id="KW-0004">4Fe-4S</keyword>
<dbReference type="EMBL" id="BMVC01000024">
    <property type="protein sequence ID" value="GHD16082.1"/>
    <property type="molecule type" value="Genomic_DNA"/>
</dbReference>
<evidence type="ECO:0000256" key="9">
    <source>
        <dbReference type="ARBA" id="ARBA00023157"/>
    </source>
</evidence>
<dbReference type="GO" id="GO:0051539">
    <property type="term" value="F:4 iron, 4 sulfur cluster binding"/>
    <property type="evidence" value="ECO:0007669"/>
    <property type="project" value="UniProtKB-UniRule"/>
</dbReference>
<dbReference type="PANTHER" id="PTHR38839">
    <property type="entry name" value="TRANSCRIPTIONAL REGULATOR WHID-RELATED"/>
    <property type="match status" value="1"/>
</dbReference>
<dbReference type="InterPro" id="IPR034768">
    <property type="entry name" value="4FE4S_WBL"/>
</dbReference>
<keyword evidence="6 11" id="KW-0411">Iron-sulfur</keyword>
<keyword evidence="11" id="KW-0963">Cytoplasm</keyword>
<evidence type="ECO:0000256" key="6">
    <source>
        <dbReference type="ARBA" id="ARBA00023014"/>
    </source>
</evidence>
<dbReference type="AlphaFoldDB" id="A0A919CF00"/>
<dbReference type="GO" id="GO:0003677">
    <property type="term" value="F:DNA binding"/>
    <property type="evidence" value="ECO:0007669"/>
    <property type="project" value="UniProtKB-UniRule"/>
</dbReference>
<keyword evidence="5 11" id="KW-0408">Iron</keyword>
<dbReference type="GO" id="GO:0035731">
    <property type="term" value="F:dinitrosyl-iron complex binding"/>
    <property type="evidence" value="ECO:0007669"/>
    <property type="project" value="UniProtKB-UniRule"/>
</dbReference>
<protein>
    <recommendedName>
        <fullName evidence="11">Transcriptional regulator WhiB</fullName>
    </recommendedName>
</protein>
<dbReference type="GO" id="GO:0045454">
    <property type="term" value="P:cell redox homeostasis"/>
    <property type="evidence" value="ECO:0007669"/>
    <property type="project" value="TreeGrafter"/>
</dbReference>
<evidence type="ECO:0000256" key="11">
    <source>
        <dbReference type="HAMAP-Rule" id="MF_01479"/>
    </source>
</evidence>
<dbReference type="GO" id="GO:0046872">
    <property type="term" value="F:metal ion binding"/>
    <property type="evidence" value="ECO:0007669"/>
    <property type="project" value="UniProtKB-KW"/>
</dbReference>
<comment type="PTM">
    <text evidence="11">Upon Fe-S cluster removal intramolecular disulfide bonds are formed.</text>
</comment>
<dbReference type="PROSITE" id="PS51674">
    <property type="entry name" value="4FE4S_WBL"/>
    <property type="match status" value="1"/>
</dbReference>
<evidence type="ECO:0000256" key="1">
    <source>
        <dbReference type="ARBA" id="ARBA00004496"/>
    </source>
</evidence>
<dbReference type="GO" id="GO:0045892">
    <property type="term" value="P:negative regulation of DNA-templated transcription"/>
    <property type="evidence" value="ECO:0007669"/>
    <property type="project" value="TreeGrafter"/>
</dbReference>
<keyword evidence="4 11" id="KW-0479">Metal-binding</keyword>
<organism evidence="13 14">
    <name type="scientific">Streptomyces finlayi</name>
    <dbReference type="NCBI Taxonomy" id="67296"/>
    <lineage>
        <taxon>Bacteria</taxon>
        <taxon>Bacillati</taxon>
        <taxon>Actinomycetota</taxon>
        <taxon>Actinomycetes</taxon>
        <taxon>Kitasatosporales</taxon>
        <taxon>Streptomycetaceae</taxon>
        <taxon>Streptomyces</taxon>
    </lineage>
</organism>
<feature type="binding site" evidence="11">
    <location>
        <position position="54"/>
    </location>
    <ligand>
        <name>[4Fe-4S] cluster</name>
        <dbReference type="ChEBI" id="CHEBI:49883"/>
    </ligand>
</feature>
<evidence type="ECO:0000256" key="2">
    <source>
        <dbReference type="ARBA" id="ARBA00006597"/>
    </source>
</evidence>
<feature type="binding site" evidence="11">
    <location>
        <position position="26"/>
    </location>
    <ligand>
        <name>[4Fe-4S] cluster</name>
        <dbReference type="ChEBI" id="CHEBI:49883"/>
    </ligand>
</feature>
<evidence type="ECO:0000256" key="8">
    <source>
        <dbReference type="ARBA" id="ARBA00023125"/>
    </source>
</evidence>
<dbReference type="GO" id="GO:0005737">
    <property type="term" value="C:cytoplasm"/>
    <property type="evidence" value="ECO:0007669"/>
    <property type="project" value="UniProtKB-SubCell"/>
</dbReference>
<comment type="function">
    <text evidence="11">Acts as a transcriptional regulator. Probably redox-responsive. The apo- but not holo-form probably binds DNA.</text>
</comment>
<proteinExistence type="inferred from homology"/>
<feature type="domain" description="4Fe-4S Wbl-type" evidence="12">
    <location>
        <begin position="25"/>
        <end position="87"/>
    </location>
</feature>
<reference evidence="13" key="1">
    <citation type="journal article" date="2014" name="Int. J. Syst. Evol. Microbiol.">
        <title>Complete genome sequence of Corynebacterium casei LMG S-19264T (=DSM 44701T), isolated from a smear-ripened cheese.</title>
        <authorList>
            <consortium name="US DOE Joint Genome Institute (JGI-PGF)"/>
            <person name="Walter F."/>
            <person name="Albersmeier A."/>
            <person name="Kalinowski J."/>
            <person name="Ruckert C."/>
        </authorList>
    </citation>
    <scope>NUCLEOTIDE SEQUENCE</scope>
    <source>
        <strain evidence="13">JCM 4637</strain>
    </source>
</reference>
<accession>A0A919CF00</accession>
<evidence type="ECO:0000256" key="10">
    <source>
        <dbReference type="ARBA" id="ARBA00023163"/>
    </source>
</evidence>
<keyword evidence="10 11" id="KW-0804">Transcription</keyword>
<evidence type="ECO:0000256" key="7">
    <source>
        <dbReference type="ARBA" id="ARBA00023015"/>
    </source>
</evidence>
<comment type="PTM">
    <text evidence="11">The Fe-S cluster can be nitrosylated by nitric oxide (NO).</text>
</comment>
<dbReference type="PANTHER" id="PTHR38839:SF6">
    <property type="entry name" value="TRANSCRIPTIONAL REGULATOR WHIB1"/>
    <property type="match status" value="1"/>
</dbReference>
<comment type="similarity">
    <text evidence="2 11">Belongs to the WhiB family.</text>
</comment>
<evidence type="ECO:0000256" key="5">
    <source>
        <dbReference type="ARBA" id="ARBA00023004"/>
    </source>
</evidence>
<keyword evidence="9 11" id="KW-1015">Disulfide bond</keyword>
<evidence type="ECO:0000256" key="4">
    <source>
        <dbReference type="ARBA" id="ARBA00022723"/>
    </source>
</evidence>
<dbReference type="HAMAP" id="MF_01479">
    <property type="entry name" value="WhiB"/>
    <property type="match status" value="1"/>
</dbReference>
<evidence type="ECO:0000256" key="3">
    <source>
        <dbReference type="ARBA" id="ARBA00022485"/>
    </source>
</evidence>
<evidence type="ECO:0000259" key="12">
    <source>
        <dbReference type="PROSITE" id="PS51674"/>
    </source>
</evidence>
<dbReference type="Proteomes" id="UP000638353">
    <property type="component" value="Unassembled WGS sequence"/>
</dbReference>
<dbReference type="InterPro" id="IPR003482">
    <property type="entry name" value="Whib"/>
</dbReference>
<keyword evidence="7 11" id="KW-0805">Transcription regulation</keyword>
<evidence type="ECO:0000313" key="14">
    <source>
        <dbReference type="Proteomes" id="UP000638353"/>
    </source>
</evidence>
<evidence type="ECO:0000313" key="13">
    <source>
        <dbReference type="EMBL" id="GHD16082.1"/>
    </source>
</evidence>